<name>A0A7I7KYU4_9MYCO</name>
<organism evidence="1 2">
    <name type="scientific">Mycobacterium cookii</name>
    <dbReference type="NCBI Taxonomy" id="1775"/>
    <lineage>
        <taxon>Bacteria</taxon>
        <taxon>Bacillati</taxon>
        <taxon>Actinomycetota</taxon>
        <taxon>Actinomycetes</taxon>
        <taxon>Mycobacteriales</taxon>
        <taxon>Mycobacteriaceae</taxon>
        <taxon>Mycobacterium</taxon>
    </lineage>
</organism>
<dbReference type="Proteomes" id="UP000465866">
    <property type="component" value="Chromosome"/>
</dbReference>
<dbReference type="KEGG" id="mcoo:MCOO_26730"/>
<evidence type="ECO:0000313" key="1">
    <source>
        <dbReference type="EMBL" id="BBX46658.1"/>
    </source>
</evidence>
<proteinExistence type="predicted"/>
<accession>A0A7I7KYU4</accession>
<evidence type="ECO:0000313" key="2">
    <source>
        <dbReference type="Proteomes" id="UP000465866"/>
    </source>
</evidence>
<reference evidence="1 2" key="1">
    <citation type="journal article" date="2019" name="Emerg. Microbes Infect.">
        <title>Comprehensive subspecies identification of 175 nontuberculous mycobacteria species based on 7547 genomic profiles.</title>
        <authorList>
            <person name="Matsumoto Y."/>
            <person name="Kinjo T."/>
            <person name="Motooka D."/>
            <person name="Nabeya D."/>
            <person name="Jung N."/>
            <person name="Uechi K."/>
            <person name="Horii T."/>
            <person name="Iida T."/>
            <person name="Fujita J."/>
            <person name="Nakamura S."/>
        </authorList>
    </citation>
    <scope>NUCLEOTIDE SEQUENCE [LARGE SCALE GENOMIC DNA]</scope>
    <source>
        <strain evidence="1 2">JCM 12404</strain>
    </source>
</reference>
<dbReference type="RefSeq" id="WP_163776778.1">
    <property type="nucleotide sequence ID" value="NZ_AP022569.1"/>
</dbReference>
<keyword evidence="2" id="KW-1185">Reference proteome</keyword>
<sequence length="161" mass="16322">MSRTILPGLGRAAGGLISAGLISLATGPVAHADGEDLTPVVGADFLVGDVMPAAETDFMVGPLQNFGLFTDQSFADPDDHEFVATVLSGHSFTDVLTSGADPSDSLAAFGVPGDAGIGVAGETVNTFIDPSNPALESLLSFSLPFTDPLAELFTALLPLGF</sequence>
<dbReference type="AlphaFoldDB" id="A0A7I7KYU4"/>
<protein>
    <submittedName>
        <fullName evidence="1">Uncharacterized protein</fullName>
    </submittedName>
</protein>
<gene>
    <name evidence="1" type="ORF">MCOO_26730</name>
</gene>
<dbReference type="EMBL" id="AP022569">
    <property type="protein sequence ID" value="BBX46658.1"/>
    <property type="molecule type" value="Genomic_DNA"/>
</dbReference>